<dbReference type="GO" id="GO:0006355">
    <property type="term" value="P:regulation of DNA-templated transcription"/>
    <property type="evidence" value="ECO:0007669"/>
    <property type="project" value="InterPro"/>
</dbReference>
<dbReference type="GO" id="GO:0003677">
    <property type="term" value="F:DNA binding"/>
    <property type="evidence" value="ECO:0007669"/>
    <property type="project" value="InterPro"/>
</dbReference>
<evidence type="ECO:0000313" key="3">
    <source>
        <dbReference type="EMBL" id="SPU54563.1"/>
    </source>
</evidence>
<accession>A0A2X1BB67</accession>
<dbReference type="Pfam" id="PF05443">
    <property type="entry name" value="ROS_MUCR"/>
    <property type="match status" value="1"/>
</dbReference>
<evidence type="ECO:0000256" key="1">
    <source>
        <dbReference type="ARBA" id="ARBA00007031"/>
    </source>
</evidence>
<gene>
    <name evidence="3" type="primary">ros_2</name>
    <name evidence="3" type="ORF">NCTC11166_01946</name>
</gene>
<protein>
    <submittedName>
        <fullName evidence="3">Transcriptional regulatory protein ros</fullName>
    </submittedName>
</protein>
<dbReference type="RefSeq" id="WP_112862733.1">
    <property type="nucleotide sequence ID" value="NZ_UAQP01000014.1"/>
</dbReference>
<dbReference type="InterPro" id="IPR008807">
    <property type="entry name" value="ROS_MUCR"/>
</dbReference>
<dbReference type="Proteomes" id="UP000251186">
    <property type="component" value="Unassembled WGS sequence"/>
</dbReference>
<sequence>MTDQPAPSLLDMTVGIVANYVSNNDLPPERIGDLIFSIHAALANVGQPEPEAVEIYVRANAGQIRKSITDAGLVSFLDGRTYKSLKRHLSANGITPDEYRDRYGLASDYPMVSPAYSARRSELAKSIGLGAKGRKSTPPTDGPKPPTKRGRSSK</sequence>
<evidence type="ECO:0000313" key="4">
    <source>
        <dbReference type="Proteomes" id="UP000251186"/>
    </source>
</evidence>
<feature type="region of interest" description="Disordered" evidence="2">
    <location>
        <begin position="127"/>
        <end position="154"/>
    </location>
</feature>
<dbReference type="EMBL" id="UAQP01000014">
    <property type="protein sequence ID" value="SPU54563.1"/>
    <property type="molecule type" value="Genomic_DNA"/>
</dbReference>
<reference evidence="3 4" key="1">
    <citation type="submission" date="2018-06" db="EMBL/GenBank/DDBJ databases">
        <authorList>
            <consortium name="Pathogen Informatics"/>
            <person name="Doyle S."/>
        </authorList>
    </citation>
    <scope>NUCLEOTIDE SEQUENCE [LARGE SCALE GENOMIC DNA]</scope>
    <source>
        <strain evidence="3 4">NCTC11166</strain>
    </source>
</reference>
<comment type="similarity">
    <text evidence="1">Belongs to the ros/MucR family.</text>
</comment>
<proteinExistence type="inferred from homology"/>
<name>A0A2X1BB67_BREVE</name>
<dbReference type="GO" id="GO:0008270">
    <property type="term" value="F:zinc ion binding"/>
    <property type="evidence" value="ECO:0007669"/>
    <property type="project" value="InterPro"/>
</dbReference>
<dbReference type="Gene3D" id="1.10.10.1550">
    <property type="entry name" value="ROS/MUCR transcriptional regulator protein"/>
    <property type="match status" value="1"/>
</dbReference>
<dbReference type="AlphaFoldDB" id="A0A2X1BB67"/>
<evidence type="ECO:0000256" key="2">
    <source>
        <dbReference type="SAM" id="MobiDB-lite"/>
    </source>
</evidence>
<organism evidence="3 4">
    <name type="scientific">Brevundimonas vesicularis</name>
    <name type="common">Pseudomonas vesicularis</name>
    <dbReference type="NCBI Taxonomy" id="41276"/>
    <lineage>
        <taxon>Bacteria</taxon>
        <taxon>Pseudomonadati</taxon>
        <taxon>Pseudomonadota</taxon>
        <taxon>Alphaproteobacteria</taxon>
        <taxon>Caulobacterales</taxon>
        <taxon>Caulobacteraceae</taxon>
        <taxon>Brevundimonas</taxon>
    </lineage>
</organism>
<dbReference type="InterPro" id="IPR041920">
    <property type="entry name" value="ROS/MUCR_sf"/>
</dbReference>